<dbReference type="Proteomes" id="UP000001505">
    <property type="component" value="Chromosome"/>
</dbReference>
<evidence type="ECO:0000256" key="8">
    <source>
        <dbReference type="SAM" id="MobiDB-lite"/>
    </source>
</evidence>
<dbReference type="HOGENOM" id="CLU_044142_4_1_0"/>
<dbReference type="InterPro" id="IPR000597">
    <property type="entry name" value="Ribosomal_uL3"/>
</dbReference>
<evidence type="ECO:0000256" key="1">
    <source>
        <dbReference type="ARBA" id="ARBA00006540"/>
    </source>
</evidence>
<proteinExistence type="inferred from homology"/>
<dbReference type="GO" id="GO:0006412">
    <property type="term" value="P:translation"/>
    <property type="evidence" value="ECO:0007669"/>
    <property type="project" value="UniProtKB-UniRule"/>
</dbReference>
<dbReference type="NCBIfam" id="TIGR03625">
    <property type="entry name" value="L3_bact"/>
    <property type="match status" value="1"/>
</dbReference>
<dbReference type="PANTHER" id="PTHR11229">
    <property type="entry name" value="50S RIBOSOMAL PROTEIN L3"/>
    <property type="match status" value="1"/>
</dbReference>
<dbReference type="Pfam" id="PF00297">
    <property type="entry name" value="Ribosomal_L3"/>
    <property type="match status" value="1"/>
</dbReference>
<dbReference type="AlphaFoldDB" id="D6YS06"/>
<keyword evidence="2 7" id="KW-0699">rRNA-binding</keyword>
<dbReference type="Gene3D" id="2.40.30.10">
    <property type="entry name" value="Translation factors"/>
    <property type="match status" value="1"/>
</dbReference>
<dbReference type="FunFam" id="2.40.30.10:FF:000004">
    <property type="entry name" value="50S ribosomal protein L3"/>
    <property type="match status" value="1"/>
</dbReference>
<dbReference type="OrthoDB" id="9806135at2"/>
<dbReference type="KEGG" id="wch:wcw_1502"/>
<dbReference type="FunFam" id="3.30.160.810:FF:000001">
    <property type="entry name" value="50S ribosomal protein L3"/>
    <property type="match status" value="1"/>
</dbReference>
<dbReference type="SUPFAM" id="SSF50447">
    <property type="entry name" value="Translation proteins"/>
    <property type="match status" value="1"/>
</dbReference>
<evidence type="ECO:0000256" key="6">
    <source>
        <dbReference type="ARBA" id="ARBA00035243"/>
    </source>
</evidence>
<dbReference type="eggNOG" id="COG0087">
    <property type="taxonomic scope" value="Bacteria"/>
</dbReference>
<dbReference type="EMBL" id="CP001928">
    <property type="protein sequence ID" value="ADI38851.1"/>
    <property type="molecule type" value="Genomic_DNA"/>
</dbReference>
<sequence>MALKLMGKKRGMTHLFDEKGNVVVCTVIEMEPNVVTQIKTQGTDGYDAVQVGFDKVTTKDPRTMDQRVKKPLRGHFKKAGVEPRRHMLESRLSDVTGYQVGQEFDVTAFNEVKFIDATAISIGKGFQGAMKLHGFSGMPASHGAKKNHRSLGSTGGRSTPGRCFPGGKRASQMGNRQVTIQNLEIVQIIPEENVVVVKGSIPGPKNGVVTMRQAVKKAGA</sequence>
<keyword evidence="10" id="KW-1185">Reference proteome</keyword>
<dbReference type="InterPro" id="IPR019927">
    <property type="entry name" value="Ribosomal_uL3_bac/org-type"/>
</dbReference>
<comment type="function">
    <text evidence="7">One of the primary rRNA binding proteins, it binds directly near the 3'-end of the 23S rRNA, where it nucleates assembly of the 50S subunit.</text>
</comment>
<comment type="similarity">
    <text evidence="1 7">Belongs to the universal ribosomal protein uL3 family.</text>
</comment>
<gene>
    <name evidence="7 9" type="primary">rplC</name>
    <name evidence="9" type="ordered locus">wcw_1502</name>
</gene>
<keyword evidence="4 7" id="KW-0689">Ribosomal protein</keyword>
<dbReference type="STRING" id="716544.wcw_1502"/>
<comment type="subunit">
    <text evidence="7">Part of the 50S ribosomal subunit. Forms a cluster with proteins L14 and L19.</text>
</comment>
<dbReference type="PANTHER" id="PTHR11229:SF16">
    <property type="entry name" value="LARGE RIBOSOMAL SUBUNIT PROTEIN UL3C"/>
    <property type="match status" value="1"/>
</dbReference>
<evidence type="ECO:0000313" key="10">
    <source>
        <dbReference type="Proteomes" id="UP000001505"/>
    </source>
</evidence>
<keyword evidence="5 7" id="KW-0687">Ribonucleoprotein</keyword>
<evidence type="ECO:0000256" key="2">
    <source>
        <dbReference type="ARBA" id="ARBA00022730"/>
    </source>
</evidence>
<dbReference type="HAMAP" id="MF_01325_B">
    <property type="entry name" value="Ribosomal_uL3_B"/>
    <property type="match status" value="1"/>
</dbReference>
<evidence type="ECO:0000256" key="3">
    <source>
        <dbReference type="ARBA" id="ARBA00022884"/>
    </source>
</evidence>
<evidence type="ECO:0000256" key="7">
    <source>
        <dbReference type="HAMAP-Rule" id="MF_01325"/>
    </source>
</evidence>
<evidence type="ECO:0000256" key="4">
    <source>
        <dbReference type="ARBA" id="ARBA00022980"/>
    </source>
</evidence>
<organism evidence="9 10">
    <name type="scientific">Waddlia chondrophila (strain ATCC VR-1470 / WSU 86-1044)</name>
    <dbReference type="NCBI Taxonomy" id="716544"/>
    <lineage>
        <taxon>Bacteria</taxon>
        <taxon>Pseudomonadati</taxon>
        <taxon>Chlamydiota</taxon>
        <taxon>Chlamydiia</taxon>
        <taxon>Parachlamydiales</taxon>
        <taxon>Waddliaceae</taxon>
        <taxon>Waddlia</taxon>
    </lineage>
</organism>
<feature type="region of interest" description="Disordered" evidence="8">
    <location>
        <begin position="141"/>
        <end position="172"/>
    </location>
</feature>
<accession>D6YS06</accession>
<keyword evidence="3 7" id="KW-0694">RNA-binding</keyword>
<dbReference type="GO" id="GO:0022625">
    <property type="term" value="C:cytosolic large ribosomal subunit"/>
    <property type="evidence" value="ECO:0007669"/>
    <property type="project" value="TreeGrafter"/>
</dbReference>
<dbReference type="GO" id="GO:0019843">
    <property type="term" value="F:rRNA binding"/>
    <property type="evidence" value="ECO:0007669"/>
    <property type="project" value="UniProtKB-UniRule"/>
</dbReference>
<dbReference type="Gene3D" id="3.30.160.810">
    <property type="match status" value="1"/>
</dbReference>
<dbReference type="InterPro" id="IPR009000">
    <property type="entry name" value="Transl_B-barrel_sf"/>
</dbReference>
<evidence type="ECO:0000313" key="9">
    <source>
        <dbReference type="EMBL" id="ADI38851.1"/>
    </source>
</evidence>
<dbReference type="GO" id="GO:0003735">
    <property type="term" value="F:structural constituent of ribosome"/>
    <property type="evidence" value="ECO:0007669"/>
    <property type="project" value="UniProtKB-UniRule"/>
</dbReference>
<reference evidence="9 10" key="1">
    <citation type="journal article" date="2010" name="PLoS ONE">
        <title>The Waddlia genome: a window into chlamydial biology.</title>
        <authorList>
            <person name="Bertelli C."/>
            <person name="Collyn F."/>
            <person name="Croxatto A."/>
            <person name="Ruckert C."/>
            <person name="Polkinghorne A."/>
            <person name="Kebbi-Beghdadi C."/>
            <person name="Goesmann A."/>
            <person name="Vaughan L."/>
            <person name="Greub G."/>
        </authorList>
    </citation>
    <scope>NUCLEOTIDE SEQUENCE [LARGE SCALE GENOMIC DNA]</scope>
    <source>
        <strain evidence="10">ATCC VR-1470 / WSU 86-1044</strain>
    </source>
</reference>
<name>D6YS06_WADCW</name>
<dbReference type="RefSeq" id="WP_013182559.1">
    <property type="nucleotide sequence ID" value="NC_014225.1"/>
</dbReference>
<evidence type="ECO:0000256" key="5">
    <source>
        <dbReference type="ARBA" id="ARBA00023274"/>
    </source>
</evidence>
<protein>
    <recommendedName>
        <fullName evidence="6 7">Large ribosomal subunit protein uL3</fullName>
    </recommendedName>
</protein>